<reference evidence="1 2" key="1">
    <citation type="journal article" date="2020" name="Nat. Food">
        <title>A phased Vanilla planifolia genome enables genetic improvement of flavour and production.</title>
        <authorList>
            <person name="Hasing T."/>
            <person name="Tang H."/>
            <person name="Brym M."/>
            <person name="Khazi F."/>
            <person name="Huang T."/>
            <person name="Chambers A.H."/>
        </authorList>
    </citation>
    <scope>NUCLEOTIDE SEQUENCE [LARGE SCALE GENOMIC DNA]</scope>
    <source>
        <tissue evidence="1">Leaf</tissue>
    </source>
</reference>
<evidence type="ECO:0000313" key="2">
    <source>
        <dbReference type="Proteomes" id="UP000639772"/>
    </source>
</evidence>
<sequence length="64" mass="7051">MREGQVLQVPYISGLTKGLSCNKLSPILTSVAGIKHQKNGLSDAGRPRCCHRGFSRYVRGEELH</sequence>
<dbReference type="EMBL" id="JADCNM010000002">
    <property type="protein sequence ID" value="KAG0494832.1"/>
    <property type="molecule type" value="Genomic_DNA"/>
</dbReference>
<accession>A0A835RZG1</accession>
<evidence type="ECO:0000313" key="1">
    <source>
        <dbReference type="EMBL" id="KAG0494832.1"/>
    </source>
</evidence>
<dbReference type="Proteomes" id="UP000639772">
    <property type="component" value="Unassembled WGS sequence"/>
</dbReference>
<name>A0A835RZG1_VANPL</name>
<protein>
    <submittedName>
        <fullName evidence="1">Uncharacterized protein</fullName>
    </submittedName>
</protein>
<proteinExistence type="predicted"/>
<comment type="caution">
    <text evidence="1">The sequence shown here is derived from an EMBL/GenBank/DDBJ whole genome shotgun (WGS) entry which is preliminary data.</text>
</comment>
<dbReference type="AlphaFoldDB" id="A0A835RZG1"/>
<organism evidence="1 2">
    <name type="scientific">Vanilla planifolia</name>
    <name type="common">Vanilla</name>
    <dbReference type="NCBI Taxonomy" id="51239"/>
    <lineage>
        <taxon>Eukaryota</taxon>
        <taxon>Viridiplantae</taxon>
        <taxon>Streptophyta</taxon>
        <taxon>Embryophyta</taxon>
        <taxon>Tracheophyta</taxon>
        <taxon>Spermatophyta</taxon>
        <taxon>Magnoliopsida</taxon>
        <taxon>Liliopsida</taxon>
        <taxon>Asparagales</taxon>
        <taxon>Orchidaceae</taxon>
        <taxon>Vanilloideae</taxon>
        <taxon>Vanilleae</taxon>
        <taxon>Vanilla</taxon>
    </lineage>
</organism>
<gene>
    <name evidence="1" type="ORF">HPP92_005826</name>
</gene>